<proteinExistence type="predicted"/>
<dbReference type="AlphaFoldDB" id="A0A6I8VTF6"/>
<accession>A0A6I8VTF6</accession>
<keyword evidence="1" id="KW-0812">Transmembrane</keyword>
<evidence type="ECO:0000313" key="2">
    <source>
        <dbReference type="Proteomes" id="UP000001819"/>
    </source>
</evidence>
<keyword evidence="1" id="KW-0472">Membrane</keyword>
<dbReference type="RefSeq" id="XP_033233939.1">
    <property type="nucleotide sequence ID" value="XM_033378048.1"/>
</dbReference>
<dbReference type="KEGG" id="dpo:26532068"/>
<feature type="transmembrane region" description="Helical" evidence="1">
    <location>
        <begin position="47"/>
        <end position="67"/>
    </location>
</feature>
<feature type="transmembrane region" description="Helical" evidence="1">
    <location>
        <begin position="74"/>
        <end position="95"/>
    </location>
</feature>
<evidence type="ECO:0000313" key="4">
    <source>
        <dbReference type="RefSeq" id="XP_033233940.1"/>
    </source>
</evidence>
<reference evidence="3 4" key="2">
    <citation type="submission" date="2025-04" db="UniProtKB">
        <authorList>
            <consortium name="RefSeq"/>
        </authorList>
    </citation>
    <scope>IDENTIFICATION</scope>
    <source>
        <strain evidence="3 4">MV-25-SWS-2005</strain>
        <strain evidence="2">MV2-25</strain>
        <tissue evidence="3 4">Whole body</tissue>
    </source>
</reference>
<name>A0A6I8VTF6_DROPS</name>
<feature type="transmembrane region" description="Helical" evidence="1">
    <location>
        <begin position="107"/>
        <end position="129"/>
    </location>
</feature>
<sequence>MNCNFCVFLGLSLYFTLTWELFSKFLPCLVDCIQLNSWEEYCETYSFEQSMILFALYGSSGFLLVSGNYKEFQVFYNWLIVTAHIIVLMFGYIVFARLLRDHPLWQGTLICAGTLVSSFITVLLHVLVCKDIVRNRWIRTILGAIIVPSGSVRNDRNKIYS</sequence>
<dbReference type="RefSeq" id="XP_033233940.1">
    <property type="nucleotide sequence ID" value="XM_033378049.1"/>
</dbReference>
<dbReference type="Proteomes" id="UP000001819">
    <property type="component" value="Chromosome 3"/>
</dbReference>
<reference evidence="2" key="1">
    <citation type="submission" date="2024-06" db="UniProtKB">
        <authorList>
            <consortium name="RefSeq"/>
        </authorList>
    </citation>
    <scope>NUCLEOTIDE SEQUENCE [LARGE SCALE GENOMIC DNA]</scope>
    <source>
        <strain evidence="2">MV2-25</strain>
    </source>
</reference>
<protein>
    <submittedName>
        <fullName evidence="3 4">Uncharacterized protein</fullName>
    </submittedName>
</protein>
<evidence type="ECO:0000313" key="3">
    <source>
        <dbReference type="RefSeq" id="XP_033233939.1"/>
    </source>
</evidence>
<keyword evidence="2" id="KW-1185">Reference proteome</keyword>
<gene>
    <name evidence="3 4" type="primary">LOC26532068</name>
</gene>
<organism evidence="2 3">
    <name type="scientific">Drosophila pseudoobscura pseudoobscura</name>
    <name type="common">Fruit fly</name>
    <dbReference type="NCBI Taxonomy" id="46245"/>
    <lineage>
        <taxon>Eukaryota</taxon>
        <taxon>Metazoa</taxon>
        <taxon>Ecdysozoa</taxon>
        <taxon>Arthropoda</taxon>
        <taxon>Hexapoda</taxon>
        <taxon>Insecta</taxon>
        <taxon>Pterygota</taxon>
        <taxon>Neoptera</taxon>
        <taxon>Endopterygota</taxon>
        <taxon>Diptera</taxon>
        <taxon>Brachycera</taxon>
        <taxon>Muscomorpha</taxon>
        <taxon>Ephydroidea</taxon>
        <taxon>Drosophilidae</taxon>
        <taxon>Drosophila</taxon>
        <taxon>Sophophora</taxon>
    </lineage>
</organism>
<keyword evidence="1" id="KW-1133">Transmembrane helix</keyword>
<evidence type="ECO:0000256" key="1">
    <source>
        <dbReference type="SAM" id="Phobius"/>
    </source>
</evidence>